<organism evidence="9 10">
    <name type="scientific">Telluria mixta</name>
    <dbReference type="NCBI Taxonomy" id="34071"/>
    <lineage>
        <taxon>Bacteria</taxon>
        <taxon>Pseudomonadati</taxon>
        <taxon>Pseudomonadota</taxon>
        <taxon>Betaproteobacteria</taxon>
        <taxon>Burkholderiales</taxon>
        <taxon>Oxalobacteraceae</taxon>
        <taxon>Telluria group</taxon>
        <taxon>Telluria</taxon>
    </lineage>
</organism>
<comment type="subcellular location">
    <subcellularLocation>
        <location evidence="7">Cell membrane</location>
    </subcellularLocation>
</comment>
<comment type="catalytic activity">
    <reaction evidence="6 7">
        <text>lipid IVA (E. coli) + CMP-3-deoxy-beta-D-manno-octulosonate = alpha-Kdo-(2-&gt;6)-lipid IVA (E. coli) + CMP + H(+)</text>
        <dbReference type="Rhea" id="RHEA:28066"/>
        <dbReference type="ChEBI" id="CHEBI:15378"/>
        <dbReference type="ChEBI" id="CHEBI:58603"/>
        <dbReference type="ChEBI" id="CHEBI:60364"/>
        <dbReference type="ChEBI" id="CHEBI:60377"/>
        <dbReference type="ChEBI" id="CHEBI:85987"/>
        <dbReference type="EC" id="2.4.99.12"/>
    </reaction>
</comment>
<evidence type="ECO:0000256" key="5">
    <source>
        <dbReference type="ARBA" id="ARBA00031445"/>
    </source>
</evidence>
<dbReference type="NCBIfam" id="NF004386">
    <property type="entry name" value="PRK05749.1-2"/>
    <property type="match status" value="1"/>
</dbReference>
<dbReference type="Pfam" id="PF04413">
    <property type="entry name" value="Glycos_transf_N"/>
    <property type="match status" value="1"/>
</dbReference>
<evidence type="ECO:0000256" key="2">
    <source>
        <dbReference type="ARBA" id="ARBA00012621"/>
    </source>
</evidence>
<keyword evidence="10" id="KW-1185">Reference proteome</keyword>
<dbReference type="InterPro" id="IPR038107">
    <property type="entry name" value="Glycos_transf_N_sf"/>
</dbReference>
<keyword evidence="7" id="KW-0472">Membrane</keyword>
<accession>A0ABT2C041</accession>
<evidence type="ECO:0000259" key="8">
    <source>
        <dbReference type="Pfam" id="PF04413"/>
    </source>
</evidence>
<sequence>MRVLYSLMWWLALPLVLGRLWWRGRREPGYRTHLGERLGFYVRRLDKRPTIMVHAVSVGETRAAEPLIEALLAARPDCRILLTHMTPTGRATGKALFGKHGDRVIQSFLPYDTGFMVGRFLRHFEPAICILMETEVWPNLIHGCAKHGVPVALVNARLSEKSLRRGRKIGALMTDAARAITLVAAQTDADAERIASLGAPKVAVTGSIKFDVVAPQAALDTGAMLRARFSDRPVLLCASTREGEEALILDAYKAMDKRPANMLLVLVPRHPQRFDEVARMVEERGLSVARRSALPDRVDADVLLGDSMGEMFAYYAACDCAFIGGSLLPLGGQNLIEACALGRPVLVGEHTFNFLQATEEAVAAGAALRVPDAPALLRAAADLLADDGRRAAMGAHAQAFAARHRGATVRTVELLQQIIA</sequence>
<dbReference type="Proteomes" id="UP001165263">
    <property type="component" value="Unassembled WGS sequence"/>
</dbReference>
<proteinExistence type="inferred from homology"/>
<comment type="caution">
    <text evidence="9">The sequence shown here is derived from an EMBL/GenBank/DDBJ whole genome shotgun (WGS) entry which is preliminary data.</text>
</comment>
<dbReference type="InterPro" id="IPR007507">
    <property type="entry name" value="Glycos_transf_N"/>
</dbReference>
<keyword evidence="7" id="KW-0448">Lipopolysaccharide biosynthesis</keyword>
<evidence type="ECO:0000256" key="7">
    <source>
        <dbReference type="RuleBase" id="RU365103"/>
    </source>
</evidence>
<evidence type="ECO:0000313" key="10">
    <source>
        <dbReference type="Proteomes" id="UP001165263"/>
    </source>
</evidence>
<comment type="function">
    <text evidence="7">Involved in lipopolysaccharide (LPS) biosynthesis. Catalyzes the transfer of 3-deoxy-D-manno-octulosonate (Kdo) residue(s) from CMP-Kdo to lipid IV(A), the tetraacyldisaccharide-1,4'-bisphosphate precursor of lipid A.</text>
</comment>
<keyword evidence="4 7" id="KW-0808">Transferase</keyword>
<comment type="similarity">
    <text evidence="7">Belongs to the glycosyltransferase group 1 family.</text>
</comment>
<evidence type="ECO:0000256" key="1">
    <source>
        <dbReference type="ARBA" id="ARBA00004713"/>
    </source>
</evidence>
<evidence type="ECO:0000256" key="3">
    <source>
        <dbReference type="ARBA" id="ARBA00019077"/>
    </source>
</evidence>
<keyword evidence="7" id="KW-1003">Cell membrane</keyword>
<dbReference type="InterPro" id="IPR039901">
    <property type="entry name" value="Kdotransferase"/>
</dbReference>
<dbReference type="Gene3D" id="3.40.50.2000">
    <property type="entry name" value="Glycogen Phosphorylase B"/>
    <property type="match status" value="1"/>
</dbReference>
<gene>
    <name evidence="9" type="primary">waaA</name>
    <name evidence="9" type="ORF">NX786_14625</name>
</gene>
<dbReference type="PANTHER" id="PTHR42755">
    <property type="entry name" value="3-DEOXY-MANNO-OCTULOSONATE CYTIDYLYLTRANSFERASE"/>
    <property type="match status" value="1"/>
</dbReference>
<comment type="pathway">
    <text evidence="1 7">Bacterial outer membrane biogenesis; LPS core biosynthesis.</text>
</comment>
<dbReference type="SUPFAM" id="SSF53756">
    <property type="entry name" value="UDP-Glycosyltransferase/glycogen phosphorylase"/>
    <property type="match status" value="1"/>
</dbReference>
<evidence type="ECO:0000256" key="6">
    <source>
        <dbReference type="ARBA" id="ARBA00049183"/>
    </source>
</evidence>
<evidence type="ECO:0000256" key="4">
    <source>
        <dbReference type="ARBA" id="ARBA00022679"/>
    </source>
</evidence>
<evidence type="ECO:0000313" key="9">
    <source>
        <dbReference type="EMBL" id="MCS0630572.1"/>
    </source>
</evidence>
<name>A0ABT2C041_9BURK</name>
<protein>
    <recommendedName>
        <fullName evidence="3 7">3-deoxy-D-manno-octulosonic acid transferase</fullName>
        <shortName evidence="7">Kdo transferase</shortName>
        <ecNumber evidence="2 7">2.4.99.12</ecNumber>
    </recommendedName>
    <alternativeName>
        <fullName evidence="5 7">Lipid IV(A) 3-deoxy-D-manno-octulosonic acid transferase</fullName>
    </alternativeName>
</protein>
<dbReference type="PANTHER" id="PTHR42755:SF1">
    <property type="entry name" value="3-DEOXY-D-MANNO-OCTULOSONIC ACID TRANSFERASE, MITOCHONDRIAL-RELATED"/>
    <property type="match status" value="1"/>
</dbReference>
<dbReference type="GO" id="GO:0043842">
    <property type="term" value="F:Kdo transferase activity"/>
    <property type="evidence" value="ECO:0007669"/>
    <property type="project" value="UniProtKB-EC"/>
</dbReference>
<dbReference type="EMBL" id="JANUHC010000005">
    <property type="protein sequence ID" value="MCS0630572.1"/>
    <property type="molecule type" value="Genomic_DNA"/>
</dbReference>
<keyword evidence="9" id="KW-0328">Glycosyltransferase</keyword>
<reference evidence="9" key="1">
    <citation type="submission" date="2022-08" db="EMBL/GenBank/DDBJ databases">
        <title>Reclassification of Massilia species as members of the genera Telluria, Duganella, Pseudoduganella, Mokoshia gen. nov. and Zemynaea gen. nov. using orthogonal and non-orthogonal genome-based approaches.</title>
        <authorList>
            <person name="Bowman J.P."/>
        </authorList>
    </citation>
    <scope>NUCLEOTIDE SEQUENCE</scope>
    <source>
        <strain evidence="9">LMG 11547</strain>
    </source>
</reference>
<dbReference type="RefSeq" id="WP_259449682.1">
    <property type="nucleotide sequence ID" value="NZ_CP119520.1"/>
</dbReference>
<dbReference type="EC" id="2.4.99.12" evidence="2 7"/>
<dbReference type="Gene3D" id="3.40.50.11720">
    <property type="entry name" value="3-Deoxy-D-manno-octulosonic-acid transferase, N-terminal domain"/>
    <property type="match status" value="1"/>
</dbReference>
<feature type="domain" description="3-deoxy-D-manno-octulosonic-acid transferase N-terminal" evidence="8">
    <location>
        <begin position="33"/>
        <end position="212"/>
    </location>
</feature>